<protein>
    <recommendedName>
        <fullName evidence="9">Serine incorporator</fullName>
    </recommendedName>
</protein>
<dbReference type="PANTHER" id="PTHR10383">
    <property type="entry name" value="SERINE INCORPORATOR"/>
    <property type="match status" value="1"/>
</dbReference>
<dbReference type="STRING" id="195883.A0A482WFI0"/>
<proteinExistence type="inferred from homology"/>
<keyword evidence="3 6" id="KW-0812">Transmembrane</keyword>
<comment type="caution">
    <text evidence="7">The sequence shown here is derived from an EMBL/GenBank/DDBJ whole genome shotgun (WGS) entry which is preliminary data.</text>
</comment>
<dbReference type="GO" id="GO:0016020">
    <property type="term" value="C:membrane"/>
    <property type="evidence" value="ECO:0007669"/>
    <property type="project" value="UniProtKB-SubCell"/>
</dbReference>
<dbReference type="PANTHER" id="PTHR10383:SF9">
    <property type="entry name" value="SERINE INCORPORATOR, ISOFORM F"/>
    <property type="match status" value="1"/>
</dbReference>
<keyword evidence="5 6" id="KW-0472">Membrane</keyword>
<dbReference type="AlphaFoldDB" id="A0A482WFI0"/>
<feature type="transmembrane region" description="Helical" evidence="6">
    <location>
        <begin position="150"/>
        <end position="168"/>
    </location>
</feature>
<evidence type="ECO:0000313" key="7">
    <source>
        <dbReference type="EMBL" id="RZF32042.1"/>
    </source>
</evidence>
<accession>A0A482WFI0</accession>
<dbReference type="Pfam" id="PF03348">
    <property type="entry name" value="Serinc"/>
    <property type="match status" value="1"/>
</dbReference>
<feature type="transmembrane region" description="Helical" evidence="6">
    <location>
        <begin position="347"/>
        <end position="367"/>
    </location>
</feature>
<evidence type="ECO:0000256" key="6">
    <source>
        <dbReference type="SAM" id="Phobius"/>
    </source>
</evidence>
<dbReference type="OrthoDB" id="5963193at2759"/>
<feature type="transmembrane region" description="Helical" evidence="6">
    <location>
        <begin position="230"/>
        <end position="248"/>
    </location>
</feature>
<feature type="transmembrane region" description="Helical" evidence="6">
    <location>
        <begin position="78"/>
        <end position="100"/>
    </location>
</feature>
<reference evidence="7 8" key="1">
    <citation type="journal article" date="2017" name="Gigascience">
        <title>Genome sequence of the small brown planthopper, Laodelphax striatellus.</title>
        <authorList>
            <person name="Zhu J."/>
            <person name="Jiang F."/>
            <person name="Wang X."/>
            <person name="Yang P."/>
            <person name="Bao Y."/>
            <person name="Zhao W."/>
            <person name="Wang W."/>
            <person name="Lu H."/>
            <person name="Wang Q."/>
            <person name="Cui N."/>
            <person name="Li J."/>
            <person name="Chen X."/>
            <person name="Luo L."/>
            <person name="Yu J."/>
            <person name="Kang L."/>
            <person name="Cui F."/>
        </authorList>
    </citation>
    <scope>NUCLEOTIDE SEQUENCE [LARGE SCALE GENOMIC DNA]</scope>
    <source>
        <strain evidence="7">Lst14</strain>
    </source>
</reference>
<feature type="transmembrane region" description="Helical" evidence="6">
    <location>
        <begin position="112"/>
        <end position="138"/>
    </location>
</feature>
<dbReference type="InParanoid" id="A0A482WFI0"/>
<dbReference type="InterPro" id="IPR005016">
    <property type="entry name" value="TDE1/TMS"/>
</dbReference>
<evidence type="ECO:0000256" key="2">
    <source>
        <dbReference type="ARBA" id="ARBA00006665"/>
    </source>
</evidence>
<evidence type="ECO:0000256" key="1">
    <source>
        <dbReference type="ARBA" id="ARBA00004141"/>
    </source>
</evidence>
<evidence type="ECO:0000256" key="5">
    <source>
        <dbReference type="ARBA" id="ARBA00023136"/>
    </source>
</evidence>
<gene>
    <name evidence="7" type="ORF">LSTR_LSTR005946</name>
</gene>
<sequence length="373" mass="40331">MGAVLGLFSVAQLACCCGSAACSLCCAGCPSCRNSTSTRIMYAVMLLIGTIVGCIFLAPGLQNELKKFDCNNAVGYMAVYRLCFALSVFFFLMAAIMIEVKSSRDHRAGLQNGYAALMIATLTNYALALTGIVLLYVFFTQSSDCTLNKVFITVNLVGAIVASAISILPNVQEMQPRSGLLQSSVVSLYMVYLTWSSLSSNPDSQCNPGFFLGIGKGDSAKTGDMQHFDSQSIVGLVVWMCCVLYSSLRSASKSDRFNMFEHALVGDNGGDSGSVDGGESGAAAASQRGDHKVWDNEENGVAYSWTFFHLMFGLATLYVMMTLTNWYTPNSSLETLNANTGSMWVKIISSWFCLSLYIWSLVAPIALPDRQFN</sequence>
<keyword evidence="4 6" id="KW-1133">Transmembrane helix</keyword>
<evidence type="ECO:0000256" key="4">
    <source>
        <dbReference type="ARBA" id="ARBA00022989"/>
    </source>
</evidence>
<feature type="transmembrane region" description="Helical" evidence="6">
    <location>
        <begin position="6"/>
        <end position="28"/>
    </location>
</feature>
<dbReference type="Proteomes" id="UP000291343">
    <property type="component" value="Unassembled WGS sequence"/>
</dbReference>
<feature type="transmembrane region" description="Helical" evidence="6">
    <location>
        <begin position="180"/>
        <end position="198"/>
    </location>
</feature>
<dbReference type="FunCoup" id="A0A482WFI0">
    <property type="interactions" value="1059"/>
</dbReference>
<feature type="transmembrane region" description="Helical" evidence="6">
    <location>
        <begin position="40"/>
        <end position="58"/>
    </location>
</feature>
<dbReference type="EMBL" id="QKKF02037604">
    <property type="protein sequence ID" value="RZF32042.1"/>
    <property type="molecule type" value="Genomic_DNA"/>
</dbReference>
<evidence type="ECO:0008006" key="9">
    <source>
        <dbReference type="Google" id="ProtNLM"/>
    </source>
</evidence>
<name>A0A482WFI0_LAOST</name>
<feature type="transmembrane region" description="Helical" evidence="6">
    <location>
        <begin position="307"/>
        <end position="327"/>
    </location>
</feature>
<organism evidence="7 8">
    <name type="scientific">Laodelphax striatellus</name>
    <name type="common">Small brown planthopper</name>
    <name type="synonym">Delphax striatella</name>
    <dbReference type="NCBI Taxonomy" id="195883"/>
    <lineage>
        <taxon>Eukaryota</taxon>
        <taxon>Metazoa</taxon>
        <taxon>Ecdysozoa</taxon>
        <taxon>Arthropoda</taxon>
        <taxon>Hexapoda</taxon>
        <taxon>Insecta</taxon>
        <taxon>Pterygota</taxon>
        <taxon>Neoptera</taxon>
        <taxon>Paraneoptera</taxon>
        <taxon>Hemiptera</taxon>
        <taxon>Auchenorrhyncha</taxon>
        <taxon>Fulgoroidea</taxon>
        <taxon>Delphacidae</taxon>
        <taxon>Criomorphinae</taxon>
        <taxon>Laodelphax</taxon>
    </lineage>
</organism>
<evidence type="ECO:0000313" key="8">
    <source>
        <dbReference type="Proteomes" id="UP000291343"/>
    </source>
</evidence>
<dbReference type="SMR" id="A0A482WFI0"/>
<evidence type="ECO:0000256" key="3">
    <source>
        <dbReference type="ARBA" id="ARBA00022692"/>
    </source>
</evidence>
<comment type="subcellular location">
    <subcellularLocation>
        <location evidence="1">Membrane</location>
        <topology evidence="1">Multi-pass membrane protein</topology>
    </subcellularLocation>
</comment>
<keyword evidence="8" id="KW-1185">Reference proteome</keyword>
<comment type="similarity">
    <text evidence="2">Belongs to the TDE1 family.</text>
</comment>